<evidence type="ECO:0000256" key="1">
    <source>
        <dbReference type="SAM" id="MobiDB-lite"/>
    </source>
</evidence>
<dbReference type="AlphaFoldDB" id="A0A058ZGE9"/>
<dbReference type="EMBL" id="KB932201">
    <property type="protein sequence ID" value="KCV72562.1"/>
    <property type="molecule type" value="Genomic_DNA"/>
</dbReference>
<organism evidence="2">
    <name type="scientific">Fonticula alba</name>
    <name type="common">Slime mold</name>
    <dbReference type="NCBI Taxonomy" id="691883"/>
    <lineage>
        <taxon>Eukaryota</taxon>
        <taxon>Rotosphaerida</taxon>
        <taxon>Fonticulaceae</taxon>
        <taxon>Fonticula</taxon>
    </lineage>
</organism>
<name>A0A058ZGE9_FONAL</name>
<feature type="region of interest" description="Disordered" evidence="1">
    <location>
        <begin position="1"/>
        <end position="56"/>
    </location>
</feature>
<accession>A0A058ZGE9</accession>
<feature type="compositionally biased region" description="Polar residues" evidence="1">
    <location>
        <begin position="106"/>
        <end position="121"/>
    </location>
</feature>
<dbReference type="GeneID" id="20524878"/>
<gene>
    <name evidence="2" type="ORF">H696_00153</name>
</gene>
<evidence type="ECO:0000313" key="2">
    <source>
        <dbReference type="EMBL" id="KCV72562.1"/>
    </source>
</evidence>
<feature type="region of interest" description="Disordered" evidence="1">
    <location>
        <begin position="98"/>
        <end position="121"/>
    </location>
</feature>
<dbReference type="Proteomes" id="UP000030693">
    <property type="component" value="Unassembled WGS sequence"/>
</dbReference>
<keyword evidence="3" id="KW-1185">Reference proteome</keyword>
<feature type="compositionally biased region" description="Polar residues" evidence="1">
    <location>
        <begin position="1"/>
        <end position="10"/>
    </location>
</feature>
<protein>
    <submittedName>
        <fullName evidence="2">Uncharacterized protein</fullName>
    </submittedName>
</protein>
<reference evidence="2" key="1">
    <citation type="submission" date="2013-04" db="EMBL/GenBank/DDBJ databases">
        <title>The Genome Sequence of Fonticula alba ATCC 38817.</title>
        <authorList>
            <consortium name="The Broad Institute Genomics Platform"/>
            <person name="Russ C."/>
            <person name="Cuomo C."/>
            <person name="Burger G."/>
            <person name="Gray M.W."/>
            <person name="Holland P.W.H."/>
            <person name="King N."/>
            <person name="Lang F.B.F."/>
            <person name="Roger A.J."/>
            <person name="Ruiz-Trillo I."/>
            <person name="Brown M."/>
            <person name="Walker B."/>
            <person name="Young S."/>
            <person name="Zeng Q."/>
            <person name="Gargeya S."/>
            <person name="Fitzgerald M."/>
            <person name="Haas B."/>
            <person name="Abouelleil A."/>
            <person name="Allen A.W."/>
            <person name="Alvarado L."/>
            <person name="Arachchi H.M."/>
            <person name="Berlin A.M."/>
            <person name="Chapman S.B."/>
            <person name="Gainer-Dewar J."/>
            <person name="Goldberg J."/>
            <person name="Griggs A."/>
            <person name="Gujja S."/>
            <person name="Hansen M."/>
            <person name="Howarth C."/>
            <person name="Imamovic A."/>
            <person name="Ireland A."/>
            <person name="Larimer J."/>
            <person name="McCowan C."/>
            <person name="Murphy C."/>
            <person name="Pearson M."/>
            <person name="Poon T.W."/>
            <person name="Priest M."/>
            <person name="Roberts A."/>
            <person name="Saif S."/>
            <person name="Shea T."/>
            <person name="Sisk P."/>
            <person name="Sykes S."/>
            <person name="Wortman J."/>
            <person name="Nusbaum C."/>
            <person name="Birren B."/>
        </authorList>
    </citation>
    <scope>NUCLEOTIDE SEQUENCE [LARGE SCALE GENOMIC DNA]</scope>
    <source>
        <strain evidence="2">ATCC 38817</strain>
    </source>
</reference>
<sequence>MTTSQTSVSTPGAGLAAGTTSMPPASSGASPSMPAQQPPSQAQVVSRPGGASFPPGLAAAAVVPVTHKGFHRSHSSRFYSNNESNPVKLEPLPLFHTLRTGLKPRSPSTHGSFSSASIRRR</sequence>
<feature type="compositionally biased region" description="Low complexity" evidence="1">
    <location>
        <begin position="21"/>
        <end position="43"/>
    </location>
</feature>
<dbReference type="RefSeq" id="XP_009492263.1">
    <property type="nucleotide sequence ID" value="XM_009493988.1"/>
</dbReference>
<proteinExistence type="predicted"/>
<evidence type="ECO:0000313" key="3">
    <source>
        <dbReference type="Proteomes" id="UP000030693"/>
    </source>
</evidence>